<proteinExistence type="predicted"/>
<dbReference type="Proteomes" id="UP000198704">
    <property type="component" value="Unassembled WGS sequence"/>
</dbReference>
<dbReference type="RefSeq" id="WP_091714078.1">
    <property type="nucleotide sequence ID" value="NZ_FNHS01000003.1"/>
</dbReference>
<keyword evidence="2" id="KW-1185">Reference proteome</keyword>
<dbReference type="AlphaFoldDB" id="A0A1G9V8M5"/>
<dbReference type="EMBL" id="FNHS01000003">
    <property type="protein sequence ID" value="SDM68443.1"/>
    <property type="molecule type" value="Genomic_DNA"/>
</dbReference>
<organism evidence="1 2">
    <name type="scientific">Methylobacterium phyllostachyos</name>
    <dbReference type="NCBI Taxonomy" id="582672"/>
    <lineage>
        <taxon>Bacteria</taxon>
        <taxon>Pseudomonadati</taxon>
        <taxon>Pseudomonadota</taxon>
        <taxon>Alphaproteobacteria</taxon>
        <taxon>Hyphomicrobiales</taxon>
        <taxon>Methylobacteriaceae</taxon>
        <taxon>Methylobacterium</taxon>
    </lineage>
</organism>
<dbReference type="OrthoDB" id="9953672at2"/>
<sequence>MTDRENICERIRRAPNATIANRLADLLTADLARPPFIQRIGRTWALMAGGDHIVRQGDFTDMRDRLADTLDH</sequence>
<dbReference type="STRING" id="582672.SAMN05216360_103104"/>
<name>A0A1G9V8M5_9HYPH</name>
<reference evidence="2" key="1">
    <citation type="submission" date="2016-10" db="EMBL/GenBank/DDBJ databases">
        <authorList>
            <person name="Varghese N."/>
            <person name="Submissions S."/>
        </authorList>
    </citation>
    <scope>NUCLEOTIDE SEQUENCE [LARGE SCALE GENOMIC DNA]</scope>
    <source>
        <strain evidence="2">BL47</strain>
    </source>
</reference>
<evidence type="ECO:0000313" key="2">
    <source>
        <dbReference type="Proteomes" id="UP000198704"/>
    </source>
</evidence>
<gene>
    <name evidence="1" type="ORF">SAMN05216360_103104</name>
</gene>
<accession>A0A1G9V8M5</accession>
<protein>
    <submittedName>
        <fullName evidence="1">Uncharacterized protein</fullName>
    </submittedName>
</protein>
<evidence type="ECO:0000313" key="1">
    <source>
        <dbReference type="EMBL" id="SDM68443.1"/>
    </source>
</evidence>